<organism evidence="1 2">
    <name type="scientific">Smallanthus sonchifolius</name>
    <dbReference type="NCBI Taxonomy" id="185202"/>
    <lineage>
        <taxon>Eukaryota</taxon>
        <taxon>Viridiplantae</taxon>
        <taxon>Streptophyta</taxon>
        <taxon>Embryophyta</taxon>
        <taxon>Tracheophyta</taxon>
        <taxon>Spermatophyta</taxon>
        <taxon>Magnoliopsida</taxon>
        <taxon>eudicotyledons</taxon>
        <taxon>Gunneridae</taxon>
        <taxon>Pentapetalae</taxon>
        <taxon>asterids</taxon>
        <taxon>campanulids</taxon>
        <taxon>Asterales</taxon>
        <taxon>Asteraceae</taxon>
        <taxon>Asteroideae</taxon>
        <taxon>Heliantheae alliance</taxon>
        <taxon>Millerieae</taxon>
        <taxon>Smallanthus</taxon>
    </lineage>
</organism>
<sequence>MLRVSPSSLQYESGMLGAVPDHKVDEENKELTGHNIFTPPPEVQPRPLAARALVLRESISICESASNNVHVQRSTVLMFAIVASLFMVATVVIVSKENQKEGTKVSSIRQDCKISPRS</sequence>
<proteinExistence type="predicted"/>
<name>A0ACB9A1M1_9ASTR</name>
<protein>
    <submittedName>
        <fullName evidence="1">Uncharacterized protein</fullName>
    </submittedName>
</protein>
<reference evidence="2" key="1">
    <citation type="journal article" date="2022" name="Mol. Ecol. Resour.">
        <title>The genomes of chicory, endive, great burdock and yacon provide insights into Asteraceae palaeo-polyploidization history and plant inulin production.</title>
        <authorList>
            <person name="Fan W."/>
            <person name="Wang S."/>
            <person name="Wang H."/>
            <person name="Wang A."/>
            <person name="Jiang F."/>
            <person name="Liu H."/>
            <person name="Zhao H."/>
            <person name="Xu D."/>
            <person name="Zhang Y."/>
        </authorList>
    </citation>
    <scope>NUCLEOTIDE SEQUENCE [LARGE SCALE GENOMIC DNA]</scope>
    <source>
        <strain evidence="2">cv. Yunnan</strain>
    </source>
</reference>
<evidence type="ECO:0000313" key="2">
    <source>
        <dbReference type="Proteomes" id="UP001056120"/>
    </source>
</evidence>
<keyword evidence="2" id="KW-1185">Reference proteome</keyword>
<comment type="caution">
    <text evidence="1">The sequence shown here is derived from an EMBL/GenBank/DDBJ whole genome shotgun (WGS) entry which is preliminary data.</text>
</comment>
<evidence type="ECO:0000313" key="1">
    <source>
        <dbReference type="EMBL" id="KAI3704107.1"/>
    </source>
</evidence>
<accession>A0ACB9A1M1</accession>
<dbReference type="Proteomes" id="UP001056120">
    <property type="component" value="Linkage Group LG25"/>
</dbReference>
<dbReference type="EMBL" id="CM042042">
    <property type="protein sequence ID" value="KAI3704107.1"/>
    <property type="molecule type" value="Genomic_DNA"/>
</dbReference>
<reference evidence="1 2" key="2">
    <citation type="journal article" date="2022" name="Mol. Ecol. Resour.">
        <title>The genomes of chicory, endive, great burdock and yacon provide insights into Asteraceae paleo-polyploidization history and plant inulin production.</title>
        <authorList>
            <person name="Fan W."/>
            <person name="Wang S."/>
            <person name="Wang H."/>
            <person name="Wang A."/>
            <person name="Jiang F."/>
            <person name="Liu H."/>
            <person name="Zhao H."/>
            <person name="Xu D."/>
            <person name="Zhang Y."/>
        </authorList>
    </citation>
    <scope>NUCLEOTIDE SEQUENCE [LARGE SCALE GENOMIC DNA]</scope>
    <source>
        <strain evidence="2">cv. Yunnan</strain>
        <tissue evidence="1">Leaves</tissue>
    </source>
</reference>
<gene>
    <name evidence="1" type="ORF">L1987_74320</name>
</gene>